<dbReference type="AlphaFoldDB" id="A0A839PSD7"/>
<reference evidence="2 3" key="1">
    <citation type="submission" date="2020-08" db="EMBL/GenBank/DDBJ databases">
        <title>Genomic Encyclopedia of Type Strains, Phase IV (KMG-V): Genome sequencing to study the core and pangenomes of soil and plant-associated prokaryotes.</title>
        <authorList>
            <person name="Whitman W."/>
        </authorList>
    </citation>
    <scope>NUCLEOTIDE SEQUENCE [LARGE SCALE GENOMIC DNA]</scope>
    <source>
        <strain evidence="2 3">B3ACCR2</strain>
    </source>
</reference>
<dbReference type="Pfam" id="PF19843">
    <property type="entry name" value="DUF6318"/>
    <property type="match status" value="1"/>
</dbReference>
<organism evidence="2 3">
    <name type="scientific">Terracoccus luteus</name>
    <dbReference type="NCBI Taxonomy" id="53356"/>
    <lineage>
        <taxon>Bacteria</taxon>
        <taxon>Bacillati</taxon>
        <taxon>Actinomycetota</taxon>
        <taxon>Actinomycetes</taxon>
        <taxon>Micrococcales</taxon>
        <taxon>Intrasporangiaceae</taxon>
        <taxon>Terracoccus</taxon>
    </lineage>
</organism>
<comment type="caution">
    <text evidence="2">The sequence shown here is derived from an EMBL/GenBank/DDBJ whole genome shotgun (WGS) entry which is preliminary data.</text>
</comment>
<evidence type="ECO:0000259" key="1">
    <source>
        <dbReference type="Pfam" id="PF19843"/>
    </source>
</evidence>
<accession>A0A839PSD7</accession>
<dbReference type="EMBL" id="JACHVT010000004">
    <property type="protein sequence ID" value="MBB2987100.1"/>
    <property type="molecule type" value="Genomic_DNA"/>
</dbReference>
<protein>
    <recommendedName>
        <fullName evidence="1">DUF6318 domain-containing protein</fullName>
    </recommendedName>
</protein>
<sequence>MLAKIPKAARPETRRSAEAFASFYVDQINVAFRRPGGESLLALSSSDCEACRTYANTADDFRRRGQRQTADLLEVTSATAAKYNDDTRQVNVFFEQRSVEVVDGKGSLVSRTSKGKGAFIMDLRFSKGHWQTIQIKTFSG</sequence>
<evidence type="ECO:0000313" key="3">
    <source>
        <dbReference type="Proteomes" id="UP000590811"/>
    </source>
</evidence>
<dbReference type="Proteomes" id="UP000590811">
    <property type="component" value="Unassembled WGS sequence"/>
</dbReference>
<name>A0A839PSD7_9MICO</name>
<evidence type="ECO:0000313" key="2">
    <source>
        <dbReference type="EMBL" id="MBB2987100.1"/>
    </source>
</evidence>
<dbReference type="InterPro" id="IPR046281">
    <property type="entry name" value="DUF6318"/>
</dbReference>
<gene>
    <name evidence="2" type="ORF">FHW14_002265</name>
</gene>
<feature type="domain" description="DUF6318" evidence="1">
    <location>
        <begin position="5"/>
        <end position="133"/>
    </location>
</feature>
<dbReference type="RefSeq" id="WP_184510310.1">
    <property type="nucleotide sequence ID" value="NZ_JACHVT010000004.1"/>
</dbReference>
<proteinExistence type="predicted"/>